<evidence type="ECO:0000313" key="3">
    <source>
        <dbReference type="Proteomes" id="UP001196870"/>
    </source>
</evidence>
<sequence>MNVTRRGLAALGAALPAVARAQGASDFPRQPIRLVVPFAPGGTTDIIARILAPGMQERLGGRGVVIENRGGAAGVLGAEAVISAPADGHTLAFFSITNAVLNAGLIRNPRLDPRTAFTPVSLVATLPMVLTVGNHVPARSLPELIALMRERPGQLTYGSSGTGGINHLGAHLLNMRTNTQAVHVPYRGAGLVYADMMAGNVDFLVEGIASQAPFVKNGQIRALATLDRTRNTLLPDTPTAIEQGLADFEIMNFMSVFAPAATPPPVIQRLEGAIRGAVRNEAASQRFRESGAEPAGSTTEEFRSFWQAQLALWLPVVEASGVRIE</sequence>
<dbReference type="Gene3D" id="3.40.190.10">
    <property type="entry name" value="Periplasmic binding protein-like II"/>
    <property type="match status" value="1"/>
</dbReference>
<dbReference type="PANTHER" id="PTHR42928:SF5">
    <property type="entry name" value="BLR1237 PROTEIN"/>
    <property type="match status" value="1"/>
</dbReference>
<gene>
    <name evidence="2" type="ORF">GXW71_09265</name>
</gene>
<keyword evidence="3" id="KW-1185">Reference proteome</keyword>
<reference evidence="3" key="1">
    <citation type="journal article" date="2021" name="Syst. Appl. Microbiol.">
        <title>Roseomonas hellenica sp. nov., isolated from roots of wild-growing Alkanna tinctoria.</title>
        <authorList>
            <person name="Rat A."/>
            <person name="Naranjo H.D."/>
            <person name="Lebbe L."/>
            <person name="Cnockaert M."/>
            <person name="Krigas N."/>
            <person name="Grigoriadou K."/>
            <person name="Maloupa E."/>
            <person name="Willems A."/>
        </authorList>
    </citation>
    <scope>NUCLEOTIDE SEQUENCE [LARGE SCALE GENOMIC DNA]</scope>
    <source>
        <strain evidence="3">LMG 31523</strain>
    </source>
</reference>
<accession>A0ABS5EW88</accession>
<dbReference type="Proteomes" id="UP001196870">
    <property type="component" value="Unassembled WGS sequence"/>
</dbReference>
<dbReference type="Gene3D" id="3.40.190.150">
    <property type="entry name" value="Bordetella uptake gene, domain 1"/>
    <property type="match status" value="1"/>
</dbReference>
<dbReference type="PIRSF" id="PIRSF017082">
    <property type="entry name" value="YflP"/>
    <property type="match status" value="1"/>
</dbReference>
<dbReference type="InterPro" id="IPR005064">
    <property type="entry name" value="BUG"/>
</dbReference>
<name>A0ABS5EW88_9PROT</name>
<organism evidence="2 3">
    <name type="scientific">Plastoroseomonas hellenica</name>
    <dbReference type="NCBI Taxonomy" id="2687306"/>
    <lineage>
        <taxon>Bacteria</taxon>
        <taxon>Pseudomonadati</taxon>
        <taxon>Pseudomonadota</taxon>
        <taxon>Alphaproteobacteria</taxon>
        <taxon>Acetobacterales</taxon>
        <taxon>Acetobacteraceae</taxon>
        <taxon>Plastoroseomonas</taxon>
    </lineage>
</organism>
<dbReference type="InterPro" id="IPR042100">
    <property type="entry name" value="Bug_dom1"/>
</dbReference>
<dbReference type="CDD" id="cd07012">
    <property type="entry name" value="PBP2_Bug_TTT"/>
    <property type="match status" value="1"/>
</dbReference>
<proteinExistence type="inferred from homology"/>
<evidence type="ECO:0000256" key="1">
    <source>
        <dbReference type="ARBA" id="ARBA00006987"/>
    </source>
</evidence>
<dbReference type="Pfam" id="PF03401">
    <property type="entry name" value="TctC"/>
    <property type="match status" value="1"/>
</dbReference>
<comment type="similarity">
    <text evidence="1">Belongs to the UPF0065 (bug) family.</text>
</comment>
<dbReference type="PANTHER" id="PTHR42928">
    <property type="entry name" value="TRICARBOXYLATE-BINDING PROTEIN"/>
    <property type="match status" value="1"/>
</dbReference>
<protein>
    <submittedName>
        <fullName evidence="2">Tripartite tricarboxylate transporter substrate binding protein</fullName>
    </submittedName>
</protein>
<dbReference type="RefSeq" id="WP_211852207.1">
    <property type="nucleotide sequence ID" value="NZ_JAAGBB010000009.1"/>
</dbReference>
<dbReference type="EMBL" id="JAAGBB010000009">
    <property type="protein sequence ID" value="MBR0664539.1"/>
    <property type="molecule type" value="Genomic_DNA"/>
</dbReference>
<evidence type="ECO:0000313" key="2">
    <source>
        <dbReference type="EMBL" id="MBR0664539.1"/>
    </source>
</evidence>
<comment type="caution">
    <text evidence="2">The sequence shown here is derived from an EMBL/GenBank/DDBJ whole genome shotgun (WGS) entry which is preliminary data.</text>
</comment>